<dbReference type="InterPro" id="IPR053227">
    <property type="entry name" value="TRPL-trafficking_regulator"/>
</dbReference>
<reference evidence="5" key="1">
    <citation type="journal article" date="2023" name="Commun. Biol.">
        <title>Genome analysis of Parmales, the sister group of diatoms, reveals the evolutionary specialization of diatoms from phago-mixotrophs to photoautotrophs.</title>
        <authorList>
            <person name="Ban H."/>
            <person name="Sato S."/>
            <person name="Yoshikawa S."/>
            <person name="Yamada K."/>
            <person name="Nakamura Y."/>
            <person name="Ichinomiya M."/>
            <person name="Sato N."/>
            <person name="Blanc-Mathieu R."/>
            <person name="Endo H."/>
            <person name="Kuwata A."/>
            <person name="Ogata H."/>
        </authorList>
    </citation>
    <scope>NUCLEOTIDE SEQUENCE [LARGE SCALE GENOMIC DNA]</scope>
    <source>
        <strain evidence="5">NIES 3701</strain>
    </source>
</reference>
<keyword evidence="2" id="KW-0732">Signal</keyword>
<proteinExistence type="predicted"/>
<feature type="region of interest" description="Disordered" evidence="1">
    <location>
        <begin position="433"/>
        <end position="459"/>
    </location>
</feature>
<protein>
    <recommendedName>
        <fullName evidence="3">NadR/Ttd14 AAA domain-containing protein</fullName>
    </recommendedName>
</protein>
<dbReference type="Gene3D" id="3.40.50.300">
    <property type="entry name" value="P-loop containing nucleotide triphosphate hydrolases"/>
    <property type="match status" value="1"/>
</dbReference>
<dbReference type="GO" id="GO:0005525">
    <property type="term" value="F:GTP binding"/>
    <property type="evidence" value="ECO:0007669"/>
    <property type="project" value="TreeGrafter"/>
</dbReference>
<dbReference type="OrthoDB" id="6375174at2759"/>
<name>A0A9W7DUI5_9STRA</name>
<evidence type="ECO:0000313" key="4">
    <source>
        <dbReference type="EMBL" id="GMH54755.1"/>
    </source>
</evidence>
<organism evidence="4 5">
    <name type="scientific">Triparma strigata</name>
    <dbReference type="NCBI Taxonomy" id="1606541"/>
    <lineage>
        <taxon>Eukaryota</taxon>
        <taxon>Sar</taxon>
        <taxon>Stramenopiles</taxon>
        <taxon>Ochrophyta</taxon>
        <taxon>Bolidophyceae</taxon>
        <taxon>Parmales</taxon>
        <taxon>Triparmaceae</taxon>
        <taxon>Triparma</taxon>
    </lineage>
</organism>
<dbReference type="EMBL" id="BRXY01000029">
    <property type="protein sequence ID" value="GMH54755.1"/>
    <property type="molecule type" value="Genomic_DNA"/>
</dbReference>
<evidence type="ECO:0000313" key="5">
    <source>
        <dbReference type="Proteomes" id="UP001165085"/>
    </source>
</evidence>
<dbReference type="InterPro" id="IPR038727">
    <property type="entry name" value="NadR/Ttd14_AAA_dom"/>
</dbReference>
<comment type="caution">
    <text evidence="4">The sequence shown here is derived from an EMBL/GenBank/DDBJ whole genome shotgun (WGS) entry which is preliminary data.</text>
</comment>
<evidence type="ECO:0000256" key="2">
    <source>
        <dbReference type="SAM" id="SignalP"/>
    </source>
</evidence>
<dbReference type="GO" id="GO:0070300">
    <property type="term" value="F:phosphatidic acid binding"/>
    <property type="evidence" value="ECO:0007669"/>
    <property type="project" value="TreeGrafter"/>
</dbReference>
<feature type="domain" description="NadR/Ttd14 AAA" evidence="3">
    <location>
        <begin position="47"/>
        <end position="229"/>
    </location>
</feature>
<dbReference type="PANTHER" id="PTHR34932:SF1">
    <property type="entry name" value="TRPL TRANSLOCATION DEFECT PROTEIN 14"/>
    <property type="match status" value="1"/>
</dbReference>
<dbReference type="SUPFAM" id="SSF52540">
    <property type="entry name" value="P-loop containing nucleoside triphosphate hydrolases"/>
    <property type="match status" value="1"/>
</dbReference>
<dbReference type="Proteomes" id="UP001165085">
    <property type="component" value="Unassembled WGS sequence"/>
</dbReference>
<dbReference type="Pfam" id="PF13521">
    <property type="entry name" value="AAA_28"/>
    <property type="match status" value="1"/>
</dbReference>
<sequence>MSTTSAAQLAFLCSPLACYLLSLRSPVRVSSPPAPPSPLSPPPPILRFVLTGGPCGGKTTALARLSTYLRNLGFDVYTVPEASTLLLSNGAAPSNFSIDGWGDKFQVSLLKIQEGLEGAFHRLASATNRKSVLLCDRGLMDGKAYMSSSSWNDMLVDLDLNEVKIRDERYDAVFHLMSAAIGAEKFYTTENNEARTETVKEARDVDRRTQKAWLGHPRHHVFSNSSDFESKLRELVDAASKVCGLPKLDKGGSRKFLVSDTWMKSLSHRNVNVQVFNVEKVYLYEDFSNSNSPPPPSSPSLRDSNAKIVREYSFIRRRTNSDNLRSHGQTTVQTYSTGETVEIKRIINSREYENAMRRRDPRRHVVRQERWSFLIEGGSFTVHKYLSPRAGLCVLHSQGKCEVPDWMGVVRELRGEEDERMYGAYGISLKEGEERGRMGSVGRGSGGRGEGGRKTFKSS</sequence>
<dbReference type="GO" id="GO:0035091">
    <property type="term" value="F:phosphatidylinositol binding"/>
    <property type="evidence" value="ECO:0007669"/>
    <property type="project" value="TreeGrafter"/>
</dbReference>
<dbReference type="PANTHER" id="PTHR34932">
    <property type="entry name" value="TRPL TRANSLOCATION DEFECT PROTEIN 14"/>
    <property type="match status" value="1"/>
</dbReference>
<gene>
    <name evidence="4" type="ORF">TrST_g5692</name>
</gene>
<evidence type="ECO:0000256" key="1">
    <source>
        <dbReference type="SAM" id="MobiDB-lite"/>
    </source>
</evidence>
<dbReference type="AlphaFoldDB" id="A0A9W7DUI5"/>
<feature type="signal peptide" evidence="2">
    <location>
        <begin position="1"/>
        <end position="18"/>
    </location>
</feature>
<feature type="chain" id="PRO_5040851422" description="NadR/Ttd14 AAA domain-containing protein" evidence="2">
    <location>
        <begin position="19"/>
        <end position="459"/>
    </location>
</feature>
<evidence type="ECO:0000259" key="3">
    <source>
        <dbReference type="Pfam" id="PF13521"/>
    </source>
</evidence>
<feature type="compositionally biased region" description="Gly residues" evidence="1">
    <location>
        <begin position="439"/>
        <end position="449"/>
    </location>
</feature>
<accession>A0A9W7DUI5</accession>
<dbReference type="InterPro" id="IPR027417">
    <property type="entry name" value="P-loop_NTPase"/>
</dbReference>
<dbReference type="Gene3D" id="2.40.320.10">
    <property type="entry name" value="Hypothetical Protein Pfu-838710-001"/>
    <property type="match status" value="1"/>
</dbReference>
<keyword evidence="5" id="KW-1185">Reference proteome</keyword>